<dbReference type="InterPro" id="IPR045535">
    <property type="entry name" value="ThsA_Macro"/>
</dbReference>
<comment type="caution">
    <text evidence="3">The sequence shown here is derived from an EMBL/GenBank/DDBJ whole genome shotgun (WGS) entry which is preliminary data.</text>
</comment>
<evidence type="ECO:0000313" key="3">
    <source>
        <dbReference type="EMBL" id="TMR07044.1"/>
    </source>
</evidence>
<evidence type="ECO:0000313" key="4">
    <source>
        <dbReference type="Proteomes" id="UP000309174"/>
    </source>
</evidence>
<dbReference type="OrthoDB" id="3405809at2"/>
<evidence type="ECO:0000256" key="1">
    <source>
        <dbReference type="SAM" id="Phobius"/>
    </source>
</evidence>
<accession>A0A5C4JK26</accession>
<reference evidence="3 4" key="1">
    <citation type="submission" date="2019-05" db="EMBL/GenBank/DDBJ databases">
        <title>Draft genome sequence of Actinomadura sp. 14C53.</title>
        <authorList>
            <person name="Saricaoglu S."/>
            <person name="Isik K."/>
        </authorList>
    </citation>
    <scope>NUCLEOTIDE SEQUENCE [LARGE SCALE GENOMIC DNA]</scope>
    <source>
        <strain evidence="3 4">14C53</strain>
    </source>
</reference>
<dbReference type="Pfam" id="PF20016">
    <property type="entry name" value="ThsA_Macro"/>
    <property type="match status" value="1"/>
</dbReference>
<feature type="transmembrane region" description="Helical" evidence="1">
    <location>
        <begin position="50"/>
        <end position="70"/>
    </location>
</feature>
<dbReference type="AlphaFoldDB" id="A0A5C4JK26"/>
<keyword evidence="4" id="KW-1185">Reference proteome</keyword>
<name>A0A5C4JK26_9ACTN</name>
<evidence type="ECO:0000259" key="2">
    <source>
        <dbReference type="Pfam" id="PF20016"/>
    </source>
</evidence>
<dbReference type="EMBL" id="VCKW01000005">
    <property type="protein sequence ID" value="TMR07044.1"/>
    <property type="molecule type" value="Genomic_DNA"/>
</dbReference>
<keyword evidence="1" id="KW-0812">Transmembrane</keyword>
<dbReference type="RefSeq" id="WP_138643294.1">
    <property type="nucleotide sequence ID" value="NZ_VCKW01000005.1"/>
</dbReference>
<feature type="transmembrane region" description="Helical" evidence="1">
    <location>
        <begin position="19"/>
        <end position="38"/>
    </location>
</feature>
<proteinExistence type="predicted"/>
<keyword evidence="1" id="KW-0472">Membrane</keyword>
<protein>
    <recommendedName>
        <fullName evidence="2">Thoeris protein ThsA Macro domain-containing protein</fullName>
    </recommendedName>
</protein>
<organism evidence="3 4">
    <name type="scientific">Actinomadura soli</name>
    <dbReference type="NCBI Taxonomy" id="2508997"/>
    <lineage>
        <taxon>Bacteria</taxon>
        <taxon>Bacillati</taxon>
        <taxon>Actinomycetota</taxon>
        <taxon>Actinomycetes</taxon>
        <taxon>Streptosporangiales</taxon>
        <taxon>Thermomonosporaceae</taxon>
        <taxon>Actinomadura</taxon>
    </lineage>
</organism>
<sequence>MLTPGVAHETLLSGRTLQLWAVTFLTCFGIASAAAGLIEALFNDPFKPFGAYYLGAALLGCCTIATVRVWPRKSFSRYFPIPGTTITIVIGDLFDQDGHLIVGVNDTFDTDTTSVIAPHSIQGQMLHREYSGDLPRLDEDLEKALRDVQPARLESRADRPQGKLARYPVGTVAVIGERDRRFFCAAYATSDNGNVVHSTLDHLWQSLSEIWEAVRRHGERRTVSVSVLGTGLARISNLPPGDLIRLILISYMAASREAVIADQLRLVIHPTLAANLNIKEIEDFLSAQ</sequence>
<feature type="domain" description="Thoeris protein ThsA Macro" evidence="2">
    <location>
        <begin position="86"/>
        <end position="269"/>
    </location>
</feature>
<dbReference type="Proteomes" id="UP000309174">
    <property type="component" value="Unassembled WGS sequence"/>
</dbReference>
<keyword evidence="1" id="KW-1133">Transmembrane helix</keyword>
<gene>
    <name evidence="3" type="ORF">ETD83_01900</name>
</gene>